<dbReference type="InterPro" id="IPR013324">
    <property type="entry name" value="RNA_pol_sigma_r3/r4-like"/>
</dbReference>
<dbReference type="NCBIfam" id="TIGR03001">
    <property type="entry name" value="Sig-70_gmx1"/>
    <property type="match status" value="1"/>
</dbReference>
<dbReference type="NCBIfam" id="TIGR02937">
    <property type="entry name" value="sigma70-ECF"/>
    <property type="match status" value="1"/>
</dbReference>
<dbReference type="GO" id="GO:0006352">
    <property type="term" value="P:DNA-templated transcription initiation"/>
    <property type="evidence" value="ECO:0007669"/>
    <property type="project" value="InterPro"/>
</dbReference>
<name>A0A1I2IUQ2_9BACT</name>
<evidence type="ECO:0000313" key="5">
    <source>
        <dbReference type="EMBL" id="SFF44486.1"/>
    </source>
</evidence>
<protein>
    <submittedName>
        <fullName evidence="5">RNA polymerase sigma-70 factor, ECF subfamily</fullName>
    </submittedName>
</protein>
<dbReference type="Gene3D" id="1.10.10.10">
    <property type="entry name" value="Winged helix-like DNA-binding domain superfamily/Winged helix DNA-binding domain"/>
    <property type="match status" value="1"/>
</dbReference>
<dbReference type="Gene3D" id="1.10.1740.10">
    <property type="match status" value="1"/>
</dbReference>
<dbReference type="InterPro" id="IPR011745">
    <property type="entry name" value="RNA_pol_sigma70_MYXXA"/>
</dbReference>
<gene>
    <name evidence="5" type="ORF">SAMN02745121_08896</name>
</gene>
<dbReference type="InterPro" id="IPR014284">
    <property type="entry name" value="RNA_pol_sigma-70_dom"/>
</dbReference>
<reference evidence="6" key="1">
    <citation type="submission" date="2016-10" db="EMBL/GenBank/DDBJ databases">
        <authorList>
            <person name="Varghese N."/>
            <person name="Submissions S."/>
        </authorList>
    </citation>
    <scope>NUCLEOTIDE SEQUENCE [LARGE SCALE GENOMIC DNA]</scope>
    <source>
        <strain evidence="6">ATCC 25963</strain>
    </source>
</reference>
<evidence type="ECO:0000256" key="1">
    <source>
        <dbReference type="ARBA" id="ARBA00010641"/>
    </source>
</evidence>
<dbReference type="SUPFAM" id="SSF88659">
    <property type="entry name" value="Sigma3 and sigma4 domains of RNA polymerase sigma factors"/>
    <property type="match status" value="1"/>
</dbReference>
<dbReference type="InterPro" id="IPR039425">
    <property type="entry name" value="RNA_pol_sigma-70-like"/>
</dbReference>
<keyword evidence="6" id="KW-1185">Reference proteome</keyword>
<evidence type="ECO:0000313" key="6">
    <source>
        <dbReference type="Proteomes" id="UP000199400"/>
    </source>
</evidence>
<organism evidence="5 6">
    <name type="scientific">Nannocystis exedens</name>
    <dbReference type="NCBI Taxonomy" id="54"/>
    <lineage>
        <taxon>Bacteria</taxon>
        <taxon>Pseudomonadati</taxon>
        <taxon>Myxococcota</taxon>
        <taxon>Polyangia</taxon>
        <taxon>Nannocystales</taxon>
        <taxon>Nannocystaceae</taxon>
        <taxon>Nannocystis</taxon>
    </lineage>
</organism>
<keyword evidence="3" id="KW-0731">Sigma factor</keyword>
<dbReference type="PANTHER" id="PTHR43133">
    <property type="entry name" value="RNA POLYMERASE ECF-TYPE SIGMA FACTO"/>
    <property type="match status" value="1"/>
</dbReference>
<dbReference type="PANTHER" id="PTHR43133:SF51">
    <property type="entry name" value="RNA POLYMERASE SIGMA FACTOR"/>
    <property type="match status" value="1"/>
</dbReference>
<dbReference type="InterPro" id="IPR036388">
    <property type="entry name" value="WH-like_DNA-bd_sf"/>
</dbReference>
<comment type="similarity">
    <text evidence="1">Belongs to the sigma-70 factor family. ECF subfamily.</text>
</comment>
<dbReference type="AlphaFoldDB" id="A0A1I2IUQ2"/>
<dbReference type="Proteomes" id="UP000199400">
    <property type="component" value="Unassembled WGS sequence"/>
</dbReference>
<dbReference type="SUPFAM" id="SSF88946">
    <property type="entry name" value="Sigma2 domain of RNA polymerase sigma factors"/>
    <property type="match status" value="1"/>
</dbReference>
<dbReference type="EMBL" id="FOMX01000077">
    <property type="protein sequence ID" value="SFF44486.1"/>
    <property type="molecule type" value="Genomic_DNA"/>
</dbReference>
<evidence type="ECO:0000256" key="4">
    <source>
        <dbReference type="ARBA" id="ARBA00023163"/>
    </source>
</evidence>
<evidence type="ECO:0000256" key="2">
    <source>
        <dbReference type="ARBA" id="ARBA00023015"/>
    </source>
</evidence>
<proteinExistence type="inferred from homology"/>
<dbReference type="InterPro" id="IPR013325">
    <property type="entry name" value="RNA_pol_sigma_r2"/>
</dbReference>
<keyword evidence="4" id="KW-0804">Transcription</keyword>
<sequence length="296" mass="32233">MRTLALQLAARTGHTLAPGNVTELAAQLEAAITATRTKWPELAIRHELWLDALAPWLDSEPDLVAGFAQLAVSDVYLVGACLAGDKPALAILERLTRTATTRVVARLGGHLSVEDVVQELLMKLVVGDSRKLAGFGGQGALAAWLRSSAVRTAISLGRKRQELAIEDETLEAIADEGDDQALAFLKTSYRDEFKRAFAAALAELSKRSRTLLRLQIIDQLTLEEIGTFYRVSRATAARWLAEARADLVNRTRTRLMTSLGLPAEELGQLMRLVASNLYGTLPKLLRQTHGGDESGQ</sequence>
<evidence type="ECO:0000256" key="3">
    <source>
        <dbReference type="ARBA" id="ARBA00023082"/>
    </source>
</evidence>
<accession>A0A1I2IUQ2</accession>
<dbReference type="GO" id="GO:0016987">
    <property type="term" value="F:sigma factor activity"/>
    <property type="evidence" value="ECO:0007669"/>
    <property type="project" value="UniProtKB-KW"/>
</dbReference>
<dbReference type="STRING" id="54.SAMN02745121_08896"/>
<keyword evidence="2" id="KW-0805">Transcription regulation</keyword>